<dbReference type="OrthoDB" id="418242at2759"/>
<dbReference type="Pfam" id="PF12765">
    <property type="entry name" value="Cohesin_HEAT"/>
    <property type="match status" value="1"/>
</dbReference>
<dbReference type="InterPro" id="IPR026003">
    <property type="entry name" value="Cohesin_HEAT"/>
</dbReference>
<dbReference type="InterPro" id="IPR016024">
    <property type="entry name" value="ARM-type_fold"/>
</dbReference>
<dbReference type="EMBL" id="CAHR02000029">
    <property type="protein sequence ID" value="CCG81175.1"/>
    <property type="molecule type" value="Genomic_DNA"/>
</dbReference>
<dbReference type="PANTHER" id="PTHR21704:SF18">
    <property type="entry name" value="NIPPED-B-LIKE PROTEIN"/>
    <property type="match status" value="1"/>
</dbReference>
<dbReference type="GO" id="GO:0140588">
    <property type="term" value="P:chromatin looping"/>
    <property type="evidence" value="ECO:0007669"/>
    <property type="project" value="InterPro"/>
</dbReference>
<evidence type="ECO:0000313" key="9">
    <source>
        <dbReference type="EMBL" id="CCG81175.1"/>
    </source>
</evidence>
<keyword evidence="5 6" id="KW-0131">Cell cycle</keyword>
<sequence length="1496" mass="166636">MSETPTKNKKQRRSNPDSPPRHTEEIDGQALLLDLKTEQANLLDQLRSFVEDIFEDEDNMEEDTSDKSQRPDIKSQLFDTTKSEKCLTLSTTKRVLSLVRKTSHSNMITSIDKDALLRLQRILLRSLGISSIADLPIVDHSSEEGVPSLKWSESVDDLSNSLNSALCISYILSVAIDVKEIYAEETLMAIVDHLKCIIEDLFLRWFVECCKSKVVVQTERRRTIDTLLQAVNTQLGRLTDLFRVLPITESISSRMIFLNTAIVFAEVPSKGDIPCSALLVESLKMSAVINLQTIYATARSQQKFLLDEVLSSLSKLPSSRQGARQFRLPAGKSIQLVTALLLYLVQSSALTTSLYDDSQHDAIGDMTTLDGNESGIAATKRITKDAKDSVDTSEATMREYALKVAAANQTARYIINYLLERSMKSMKSMSTDEAPFKALVDAFVEDFVAVLPYPEWPAAEVMLRWIVDSMLQLVDNPKQGAQVKVSAVETLCNIACKIKATTMAILGISPIEGNHMQNTLIHLPKFSIPGSTSTSQLHGLQEMQQVILQYLVIRTSADETFRASLEFSVANWINVLSKRLNDPEIENTSFQLDLQKSRQHFVDSNRRKDNARWSLERFSSVEDAVVFAFYLHRLSFSGFLQMFDAILPRLLIMMDHSQTTLRTKTLRSFGRLSEIDPSILSMRQVQTQLVLRVSDSSPQVRDVSIDLLGKYISANPHAGAEYYRVLRERIVDTGVGVRKRVIKLFKELYSNHENIAMRVDIAAQLLYRLNDEEDSVQDLAYKTFEALWFTQFCPESSGTSLGTLSLKDRQDLKSRAAVIKILAADKNDSLVGLLILLITSTLERATDNKSHIQTVLKLLAQTFLDGVTSETEDDTRLKNVVAVKVLSEGVPTVFSGSQMESLLPYLQYGTSSFEQSAPSHVASAYRSVLPSLSSQSVVFLGDVQSTILAQLTKLPLKSLTEVVPALCTVVEIAGDLSRVSRTLKSCLARLKGLTSQINESSVTRDKQIVLLMHLIGLFGRYLKLEDVSVLRDCFAVESHFDLINLLITTILLWLQDTKSLSSSPVARAALQSLGNICINSPSLFQQVQVLKLSDSIMNSNQLEGKRILLGIYAEYLRTEQMATDRLTKLGEHDLSANVSRNNKIKRKKDESNQVDVGVLTGNTDKFVTDGISPSLMQRYLKQILAASLGLDQQLSIIAINLIRGIVGQGLANPRNCMPTIIALETSHDPYLKGVAADIHRNLNEKHESLIESCYIEGVKLAYRYQMRLNGNSLKLLPETSSIHTLYDIARNSRKGRQKFLVALIKGLDTNLDKLDSLMETDVKYAHFVAHNIACLRYVTNEEVHVVIHSIDKILSTTGAALQQLLDTVSRGANHEEEQLGKAAAIMVYGMSLRNQLKIVYNISEVKCLTFEPARLGSRADAKSAVKQPGVALVPDWSTISAPASARQRLDCIEDLFSRDEHLIHQRPDEPDVDSEGDAPEANDATFVEMARSGSAQ</sequence>
<evidence type="ECO:0000256" key="3">
    <source>
        <dbReference type="ARBA" id="ARBA00022737"/>
    </source>
</evidence>
<dbReference type="GO" id="GO:1990414">
    <property type="term" value="P:replication-born double-strand break repair via sister chromatid exchange"/>
    <property type="evidence" value="ECO:0007669"/>
    <property type="project" value="TreeGrafter"/>
</dbReference>
<dbReference type="GO" id="GO:0010468">
    <property type="term" value="P:regulation of gene expression"/>
    <property type="evidence" value="ECO:0007669"/>
    <property type="project" value="InterPro"/>
</dbReference>
<dbReference type="eggNOG" id="KOG1020">
    <property type="taxonomic scope" value="Eukaryota"/>
</dbReference>
<gene>
    <name evidence="9" type="ORF">TAPDE_000889</name>
</gene>
<feature type="domain" description="Sister chromatid cohesion C-terminal" evidence="8">
    <location>
        <begin position="1173"/>
        <end position="1353"/>
    </location>
</feature>
<feature type="region of interest" description="Disordered" evidence="7">
    <location>
        <begin position="1463"/>
        <end position="1496"/>
    </location>
</feature>
<accession>R4XCX4</accession>
<dbReference type="InterPro" id="IPR011989">
    <property type="entry name" value="ARM-like"/>
</dbReference>
<evidence type="ECO:0000256" key="6">
    <source>
        <dbReference type="RuleBase" id="RU364107"/>
    </source>
</evidence>
<dbReference type="SUPFAM" id="SSF48371">
    <property type="entry name" value="ARM repeat"/>
    <property type="match status" value="1"/>
</dbReference>
<dbReference type="GO" id="GO:0034087">
    <property type="term" value="P:establishment of mitotic sister chromatid cohesion"/>
    <property type="evidence" value="ECO:0007669"/>
    <property type="project" value="TreeGrafter"/>
</dbReference>
<dbReference type="CDD" id="cd23958">
    <property type="entry name" value="SCC2"/>
    <property type="match status" value="1"/>
</dbReference>
<comment type="caution">
    <text evidence="9">The sequence shown here is derived from an EMBL/GenBank/DDBJ whole genome shotgun (WGS) entry which is preliminary data.</text>
</comment>
<name>R4XCX4_TAPDE</name>
<dbReference type="GO" id="GO:0071169">
    <property type="term" value="P:establishment of protein localization to chromatin"/>
    <property type="evidence" value="ECO:0007669"/>
    <property type="project" value="TreeGrafter"/>
</dbReference>
<comment type="subcellular location">
    <subcellularLocation>
        <location evidence="1 6">Nucleus</location>
    </subcellularLocation>
</comment>
<evidence type="ECO:0000256" key="1">
    <source>
        <dbReference type="ARBA" id="ARBA00004123"/>
    </source>
</evidence>
<keyword evidence="4 6" id="KW-0539">Nucleus</keyword>
<comment type="similarity">
    <text evidence="2 6">Belongs to the SCC2/Nipped-B family.</text>
</comment>
<dbReference type="GO" id="GO:0003682">
    <property type="term" value="F:chromatin binding"/>
    <property type="evidence" value="ECO:0007669"/>
    <property type="project" value="TreeGrafter"/>
</dbReference>
<dbReference type="VEuPathDB" id="FungiDB:TAPDE_000889"/>
<protein>
    <recommendedName>
        <fullName evidence="6">Sister chromatid cohesion protein</fullName>
    </recommendedName>
</protein>
<dbReference type="InterPro" id="IPR024986">
    <property type="entry name" value="Nipped-B_C"/>
</dbReference>
<evidence type="ECO:0000313" key="10">
    <source>
        <dbReference type="Proteomes" id="UP000013776"/>
    </source>
</evidence>
<dbReference type="GO" id="GO:0090694">
    <property type="term" value="C:Scc2-Scc4 cohesin loading complex"/>
    <property type="evidence" value="ECO:0007669"/>
    <property type="project" value="TreeGrafter"/>
</dbReference>
<feature type="compositionally biased region" description="Acidic residues" evidence="7">
    <location>
        <begin position="1470"/>
        <end position="1480"/>
    </location>
</feature>
<evidence type="ECO:0000256" key="2">
    <source>
        <dbReference type="ARBA" id="ARBA00009252"/>
    </source>
</evidence>
<dbReference type="InterPro" id="IPR033031">
    <property type="entry name" value="Scc2/Nipped-B"/>
</dbReference>
<keyword evidence="3 6" id="KW-0677">Repeat</keyword>
<evidence type="ECO:0000256" key="7">
    <source>
        <dbReference type="SAM" id="MobiDB-lite"/>
    </source>
</evidence>
<evidence type="ECO:0000259" key="8">
    <source>
        <dbReference type="Pfam" id="PF12830"/>
    </source>
</evidence>
<organism evidence="9 10">
    <name type="scientific">Taphrina deformans (strain PYCC 5710 / ATCC 11124 / CBS 356.35 / IMI 108563 / JCM 9778 / NBRC 8474)</name>
    <name type="common">Peach leaf curl fungus</name>
    <name type="synonym">Lalaria deformans</name>
    <dbReference type="NCBI Taxonomy" id="1097556"/>
    <lineage>
        <taxon>Eukaryota</taxon>
        <taxon>Fungi</taxon>
        <taxon>Dikarya</taxon>
        <taxon>Ascomycota</taxon>
        <taxon>Taphrinomycotina</taxon>
        <taxon>Taphrinomycetes</taxon>
        <taxon>Taphrinales</taxon>
        <taxon>Taphrinaceae</taxon>
        <taxon>Taphrina</taxon>
    </lineage>
</organism>
<dbReference type="PANTHER" id="PTHR21704">
    <property type="entry name" value="NIPPED-B-LIKE PROTEIN DELANGIN SCC2-RELATED"/>
    <property type="match status" value="1"/>
</dbReference>
<dbReference type="Proteomes" id="UP000013776">
    <property type="component" value="Unassembled WGS sequence"/>
</dbReference>
<dbReference type="STRING" id="1097556.R4XCX4"/>
<dbReference type="Gene3D" id="1.25.10.10">
    <property type="entry name" value="Leucine-rich Repeat Variant"/>
    <property type="match status" value="1"/>
</dbReference>
<reference evidence="9 10" key="1">
    <citation type="journal article" date="2013" name="MBio">
        <title>Genome sequencing of the plant pathogen Taphrina deformans, the causal agent of peach leaf curl.</title>
        <authorList>
            <person name="Cisse O.H."/>
            <person name="Almeida J.M.G.C.F."/>
            <person name="Fonseca A."/>
            <person name="Kumar A.A."/>
            <person name="Salojaervi J."/>
            <person name="Overmyer K."/>
            <person name="Hauser P.M."/>
            <person name="Pagni M."/>
        </authorList>
    </citation>
    <scope>NUCLEOTIDE SEQUENCE [LARGE SCALE GENOMIC DNA]</scope>
    <source>
        <strain evidence="10">PYCC 5710 / ATCC 11124 / CBS 356.35 / IMI 108563 / JCM 9778 / NBRC 8474</strain>
    </source>
</reference>
<feature type="region of interest" description="Disordered" evidence="7">
    <location>
        <begin position="1"/>
        <end position="27"/>
    </location>
</feature>
<evidence type="ECO:0000256" key="5">
    <source>
        <dbReference type="ARBA" id="ARBA00023306"/>
    </source>
</evidence>
<evidence type="ECO:0000256" key="4">
    <source>
        <dbReference type="ARBA" id="ARBA00023242"/>
    </source>
</evidence>
<dbReference type="GO" id="GO:0061775">
    <property type="term" value="F:cohesin loader activity"/>
    <property type="evidence" value="ECO:0007669"/>
    <property type="project" value="InterPro"/>
</dbReference>
<dbReference type="Pfam" id="PF12830">
    <property type="entry name" value="Nipped-B_C"/>
    <property type="match status" value="1"/>
</dbReference>
<proteinExistence type="inferred from homology"/>
<keyword evidence="10" id="KW-1185">Reference proteome</keyword>